<gene>
    <name evidence="2" type="ORF">MGYG_05062</name>
</gene>
<dbReference type="RefSeq" id="XP_003172470.1">
    <property type="nucleotide sequence ID" value="XM_003172422.1"/>
</dbReference>
<evidence type="ECO:0000256" key="1">
    <source>
        <dbReference type="SAM" id="MobiDB-lite"/>
    </source>
</evidence>
<dbReference type="STRING" id="535722.E4UY96"/>
<dbReference type="HOGENOM" id="CLU_1360110_0_0_1"/>
<organism evidence="3">
    <name type="scientific">Arthroderma gypseum (strain ATCC MYA-4604 / CBS 118893)</name>
    <name type="common">Microsporum gypseum</name>
    <dbReference type="NCBI Taxonomy" id="535722"/>
    <lineage>
        <taxon>Eukaryota</taxon>
        <taxon>Fungi</taxon>
        <taxon>Dikarya</taxon>
        <taxon>Ascomycota</taxon>
        <taxon>Pezizomycotina</taxon>
        <taxon>Eurotiomycetes</taxon>
        <taxon>Eurotiomycetidae</taxon>
        <taxon>Onygenales</taxon>
        <taxon>Arthrodermataceae</taxon>
        <taxon>Nannizzia</taxon>
    </lineage>
</organism>
<feature type="region of interest" description="Disordered" evidence="1">
    <location>
        <begin position="97"/>
        <end position="164"/>
    </location>
</feature>
<evidence type="ECO:0000313" key="3">
    <source>
        <dbReference type="Proteomes" id="UP000002669"/>
    </source>
</evidence>
<dbReference type="eggNOG" id="ENOG502S2SN">
    <property type="taxonomic scope" value="Eukaryota"/>
</dbReference>
<feature type="compositionally biased region" description="Basic residues" evidence="1">
    <location>
        <begin position="107"/>
        <end position="125"/>
    </location>
</feature>
<accession>E4UY96</accession>
<dbReference type="GeneID" id="10027740"/>
<name>E4UY96_ARTGP</name>
<keyword evidence="3" id="KW-1185">Reference proteome</keyword>
<dbReference type="Proteomes" id="UP000002669">
    <property type="component" value="Unassembled WGS sequence"/>
</dbReference>
<reference evidence="3" key="1">
    <citation type="journal article" date="2012" name="MBio">
        <title>Comparative genome analysis of Trichophyton rubrum and related dermatophytes reveals candidate genes involved in infection.</title>
        <authorList>
            <person name="Martinez D.A."/>
            <person name="Oliver B.G."/>
            <person name="Graeser Y."/>
            <person name="Goldberg J.M."/>
            <person name="Li W."/>
            <person name="Martinez-Rossi N.M."/>
            <person name="Monod M."/>
            <person name="Shelest E."/>
            <person name="Barton R.C."/>
            <person name="Birch E."/>
            <person name="Brakhage A.A."/>
            <person name="Chen Z."/>
            <person name="Gurr S.J."/>
            <person name="Heiman D."/>
            <person name="Heitman J."/>
            <person name="Kosti I."/>
            <person name="Rossi A."/>
            <person name="Saif S."/>
            <person name="Samalova M."/>
            <person name="Saunders C.W."/>
            <person name="Shea T."/>
            <person name="Summerbell R.C."/>
            <person name="Xu J."/>
            <person name="Young S."/>
            <person name="Zeng Q."/>
            <person name="Birren B.W."/>
            <person name="Cuomo C.A."/>
            <person name="White T.C."/>
        </authorList>
    </citation>
    <scope>NUCLEOTIDE SEQUENCE [LARGE SCALE GENOMIC DNA]</scope>
    <source>
        <strain evidence="3">ATCC MYA-4604 / CBS 118893</strain>
    </source>
</reference>
<protein>
    <submittedName>
        <fullName evidence="2">Uncharacterized protein</fullName>
    </submittedName>
</protein>
<dbReference type="InParanoid" id="E4UY96"/>
<dbReference type="EMBL" id="DS989825">
    <property type="protein sequence ID" value="EFR02059.1"/>
    <property type="molecule type" value="Genomic_DNA"/>
</dbReference>
<proteinExistence type="predicted"/>
<dbReference type="VEuPathDB" id="FungiDB:MGYG_05062"/>
<dbReference type="AlphaFoldDB" id="E4UY96"/>
<evidence type="ECO:0000313" key="2">
    <source>
        <dbReference type="EMBL" id="EFR02059.1"/>
    </source>
</evidence>
<sequence>MESTIKLRYSGALIPIELAETASSDFVPQWKRFDHIYKHFEAGQHISSWVLPDSHLTKGEAKMQFFGRVLQHASSMTETTKSESVDSKSHFEEMMETEENGAASSLRGHRQIRTFRASSRGRRSRASMSPRGVKRRRENSQPTPDIPSMPTPEEAPDLHQTVDQFSIELANMEEVGNCPDDGLLEDFTLSNWIVTSPTEPS</sequence>